<evidence type="ECO:0000313" key="17">
    <source>
        <dbReference type="Proteomes" id="UP000440578"/>
    </source>
</evidence>
<evidence type="ECO:0000256" key="13">
    <source>
        <dbReference type="ARBA" id="ARBA00023157"/>
    </source>
</evidence>
<evidence type="ECO:0000256" key="5">
    <source>
        <dbReference type="ARBA" id="ARBA00014387"/>
    </source>
</evidence>
<comment type="similarity">
    <text evidence="3">Belongs to the TRAP-delta family.</text>
</comment>
<keyword evidence="9" id="KW-0256">Endoplasmic reticulum</keyword>
<evidence type="ECO:0000256" key="7">
    <source>
        <dbReference type="ARBA" id="ARBA00022692"/>
    </source>
</evidence>
<evidence type="ECO:0000256" key="6">
    <source>
        <dbReference type="ARBA" id="ARBA00022499"/>
    </source>
</evidence>
<evidence type="ECO:0000256" key="15">
    <source>
        <dbReference type="SAM" id="SignalP"/>
    </source>
</evidence>
<evidence type="ECO:0000313" key="16">
    <source>
        <dbReference type="EMBL" id="KAF0313349.1"/>
    </source>
</evidence>
<keyword evidence="10" id="KW-0832">Ubl conjugation</keyword>
<dbReference type="Proteomes" id="UP000440578">
    <property type="component" value="Unassembled WGS sequence"/>
</dbReference>
<keyword evidence="8 15" id="KW-0732">Signal</keyword>
<evidence type="ECO:0000256" key="8">
    <source>
        <dbReference type="ARBA" id="ARBA00022729"/>
    </source>
</evidence>
<keyword evidence="17" id="KW-1185">Reference proteome</keyword>
<feature type="signal peptide" evidence="15">
    <location>
        <begin position="1"/>
        <end position="34"/>
    </location>
</feature>
<evidence type="ECO:0000256" key="12">
    <source>
        <dbReference type="ARBA" id="ARBA00023136"/>
    </source>
</evidence>
<evidence type="ECO:0000256" key="4">
    <source>
        <dbReference type="ARBA" id="ARBA00011819"/>
    </source>
</evidence>
<name>A0A6A4X7B8_AMPAM</name>
<keyword evidence="6" id="KW-1017">Isopeptide bond</keyword>
<dbReference type="OrthoDB" id="10055808at2759"/>
<dbReference type="GO" id="GO:0005789">
    <property type="term" value="C:endoplasmic reticulum membrane"/>
    <property type="evidence" value="ECO:0007669"/>
    <property type="project" value="UniProtKB-SubCell"/>
</dbReference>
<evidence type="ECO:0000256" key="11">
    <source>
        <dbReference type="ARBA" id="ARBA00022989"/>
    </source>
</evidence>
<dbReference type="PANTHER" id="PTHR12731">
    <property type="entry name" value="TRANSLOCON-ASSOCIATED PROTEIN, DELTA SUBUNIT"/>
    <property type="match status" value="1"/>
</dbReference>
<evidence type="ECO:0000256" key="1">
    <source>
        <dbReference type="ARBA" id="ARBA00002838"/>
    </source>
</evidence>
<comment type="subcellular location">
    <subcellularLocation>
        <location evidence="2">Endoplasmic reticulum membrane</location>
        <topology evidence="2">Single-pass type I membrane protein</topology>
    </subcellularLocation>
</comment>
<proteinExistence type="inferred from homology"/>
<evidence type="ECO:0000256" key="10">
    <source>
        <dbReference type="ARBA" id="ARBA00022843"/>
    </source>
</evidence>
<gene>
    <name evidence="16" type="primary">Ssr4</name>
    <name evidence="16" type="ORF">FJT64_016101</name>
</gene>
<accession>A0A6A4X7B8</accession>
<organism evidence="16 17">
    <name type="scientific">Amphibalanus amphitrite</name>
    <name type="common">Striped barnacle</name>
    <name type="synonym">Balanus amphitrite</name>
    <dbReference type="NCBI Taxonomy" id="1232801"/>
    <lineage>
        <taxon>Eukaryota</taxon>
        <taxon>Metazoa</taxon>
        <taxon>Ecdysozoa</taxon>
        <taxon>Arthropoda</taxon>
        <taxon>Crustacea</taxon>
        <taxon>Multicrustacea</taxon>
        <taxon>Cirripedia</taxon>
        <taxon>Thoracica</taxon>
        <taxon>Thoracicalcarea</taxon>
        <taxon>Balanomorpha</taxon>
        <taxon>Balanoidea</taxon>
        <taxon>Balanidae</taxon>
        <taxon>Amphibalaninae</taxon>
        <taxon>Amphibalanus</taxon>
    </lineage>
</organism>
<reference evidence="16 17" key="1">
    <citation type="submission" date="2019-07" db="EMBL/GenBank/DDBJ databases">
        <title>Draft genome assembly of a fouling barnacle, Amphibalanus amphitrite (Darwin, 1854): The first reference genome for Thecostraca.</title>
        <authorList>
            <person name="Kim W."/>
        </authorList>
    </citation>
    <scope>NUCLEOTIDE SEQUENCE [LARGE SCALE GENOMIC DNA]</scope>
    <source>
        <strain evidence="16">SNU_AA5</strain>
        <tissue evidence="16">Soma without cirri and trophi</tissue>
    </source>
</reference>
<comment type="subunit">
    <text evidence="4">Heterotetramer of TRAP-alpha, TRAP-beta, TRAP-delta and TRAP-gamma.</text>
</comment>
<keyword evidence="12" id="KW-0472">Membrane</keyword>
<dbReference type="InterPro" id="IPR008855">
    <property type="entry name" value="TRAP-delta"/>
</dbReference>
<dbReference type="Pfam" id="PF05404">
    <property type="entry name" value="TRAP-delta"/>
    <property type="match status" value="1"/>
</dbReference>
<dbReference type="AlphaFoldDB" id="A0A6A4X7B8"/>
<feature type="chain" id="PRO_5025360988" description="Translocon-associated protein subunit delta" evidence="15">
    <location>
        <begin position="35"/>
        <end position="155"/>
    </location>
</feature>
<protein>
    <recommendedName>
        <fullName evidence="5">Translocon-associated protein subunit delta</fullName>
    </recommendedName>
    <alternativeName>
        <fullName evidence="14">Signal sequence receptor subunit delta</fullName>
    </alternativeName>
</protein>
<comment type="caution">
    <text evidence="16">The sequence shown here is derived from an EMBL/GenBank/DDBJ whole genome shotgun (WGS) entry which is preliminary data.</text>
</comment>
<sequence>MAQVCLFYFSESNFFNMNMVHILLIFGLIGASLASDACQNPQIKAESYTSQDATIVTNIAYIATFSLTCANGVTGVSLYAAIGDRLVPVARSADGATYQVSWTEEVAKATTGDHAIGLYDDVGYAAVRKAQRSDEPISSVKPMATIIINHPVSRV</sequence>
<dbReference type="EMBL" id="VIIS01000097">
    <property type="protein sequence ID" value="KAF0313349.1"/>
    <property type="molecule type" value="Genomic_DNA"/>
</dbReference>
<keyword evidence="11" id="KW-1133">Transmembrane helix</keyword>
<keyword evidence="13" id="KW-1015">Disulfide bond</keyword>
<dbReference type="PANTHER" id="PTHR12731:SF1">
    <property type="entry name" value="TRANSLOCON-ASSOCIATED PROTEIN SUBUNIT DELTA"/>
    <property type="match status" value="1"/>
</dbReference>
<comment type="function">
    <text evidence="1">TRAP proteins are part of a complex whose function is to bind calcium to the ER membrane and thereby regulate the retention of ER resident proteins.</text>
</comment>
<evidence type="ECO:0000256" key="3">
    <source>
        <dbReference type="ARBA" id="ARBA00009294"/>
    </source>
</evidence>
<evidence type="ECO:0000256" key="14">
    <source>
        <dbReference type="ARBA" id="ARBA00031791"/>
    </source>
</evidence>
<evidence type="ECO:0000256" key="2">
    <source>
        <dbReference type="ARBA" id="ARBA00004115"/>
    </source>
</evidence>
<keyword evidence="7" id="KW-0812">Transmembrane</keyword>
<evidence type="ECO:0000256" key="9">
    <source>
        <dbReference type="ARBA" id="ARBA00022824"/>
    </source>
</evidence>